<protein>
    <submittedName>
        <fullName evidence="2">Uncharacterized protein</fullName>
    </submittedName>
</protein>
<comment type="caution">
    <text evidence="2">The sequence shown here is derived from an EMBL/GenBank/DDBJ whole genome shotgun (WGS) entry which is preliminary data.</text>
</comment>
<gene>
    <name evidence="2" type="ORF">WR25_14623</name>
</gene>
<reference evidence="2 3" key="1">
    <citation type="journal article" date="2017" name="Curr. Biol.">
        <title>Genome architecture and evolution of a unichromosomal asexual nematode.</title>
        <authorList>
            <person name="Fradin H."/>
            <person name="Zegar C."/>
            <person name="Gutwein M."/>
            <person name="Lucas J."/>
            <person name="Kovtun M."/>
            <person name="Corcoran D."/>
            <person name="Baugh L.R."/>
            <person name="Kiontke K."/>
            <person name="Gunsalus K."/>
            <person name="Fitch D.H."/>
            <person name="Piano F."/>
        </authorList>
    </citation>
    <scope>NUCLEOTIDE SEQUENCE [LARGE SCALE GENOMIC DNA]</scope>
    <source>
        <strain evidence="2">PF1309</strain>
    </source>
</reference>
<feature type="compositionally biased region" description="Basic and acidic residues" evidence="1">
    <location>
        <begin position="17"/>
        <end position="66"/>
    </location>
</feature>
<dbReference type="Proteomes" id="UP000218231">
    <property type="component" value="Unassembled WGS sequence"/>
</dbReference>
<proteinExistence type="predicted"/>
<accession>A0A2A2LF36</accession>
<organism evidence="2 3">
    <name type="scientific">Diploscapter pachys</name>
    <dbReference type="NCBI Taxonomy" id="2018661"/>
    <lineage>
        <taxon>Eukaryota</taxon>
        <taxon>Metazoa</taxon>
        <taxon>Ecdysozoa</taxon>
        <taxon>Nematoda</taxon>
        <taxon>Chromadorea</taxon>
        <taxon>Rhabditida</taxon>
        <taxon>Rhabditina</taxon>
        <taxon>Rhabditomorpha</taxon>
        <taxon>Rhabditoidea</taxon>
        <taxon>Rhabditidae</taxon>
        <taxon>Diploscapter</taxon>
    </lineage>
</organism>
<keyword evidence="3" id="KW-1185">Reference proteome</keyword>
<evidence type="ECO:0000256" key="1">
    <source>
        <dbReference type="SAM" id="MobiDB-lite"/>
    </source>
</evidence>
<dbReference type="AlphaFoldDB" id="A0A2A2LF36"/>
<dbReference type="EMBL" id="LIAE01006820">
    <property type="protein sequence ID" value="PAV84764.1"/>
    <property type="molecule type" value="Genomic_DNA"/>
</dbReference>
<evidence type="ECO:0000313" key="3">
    <source>
        <dbReference type="Proteomes" id="UP000218231"/>
    </source>
</evidence>
<evidence type="ECO:0000313" key="2">
    <source>
        <dbReference type="EMBL" id="PAV84764.1"/>
    </source>
</evidence>
<feature type="region of interest" description="Disordered" evidence="1">
    <location>
        <begin position="1"/>
        <end position="81"/>
    </location>
</feature>
<name>A0A2A2LF36_9BILA</name>
<sequence length="113" mass="13123">MKEKSIHQPEQVWERGAMGKEKGKGKGRMKEKGERLGQEKARGDEESNYEKRATRREKIAGRERGNASKNHILGDVTKRQRARRVRIRYVSKYCNRERKSTVHTVGRMDGGVQ</sequence>